<organism evidence="3 4">
    <name type="scientific">Ridgeia piscesae</name>
    <name type="common">Tubeworm</name>
    <dbReference type="NCBI Taxonomy" id="27915"/>
    <lineage>
        <taxon>Eukaryota</taxon>
        <taxon>Metazoa</taxon>
        <taxon>Spiralia</taxon>
        <taxon>Lophotrochozoa</taxon>
        <taxon>Annelida</taxon>
        <taxon>Polychaeta</taxon>
        <taxon>Sedentaria</taxon>
        <taxon>Canalipalpata</taxon>
        <taxon>Sabellida</taxon>
        <taxon>Siboglinidae</taxon>
        <taxon>Ridgeia</taxon>
    </lineage>
</organism>
<dbReference type="Proteomes" id="UP001209878">
    <property type="component" value="Unassembled WGS sequence"/>
</dbReference>
<name>A0AAD9JWZ5_RIDPI</name>
<proteinExistence type="predicted"/>
<evidence type="ECO:0000256" key="1">
    <source>
        <dbReference type="SAM" id="MobiDB-lite"/>
    </source>
</evidence>
<evidence type="ECO:0000259" key="2">
    <source>
        <dbReference type="Pfam" id="PF14923"/>
    </source>
</evidence>
<comment type="caution">
    <text evidence="3">The sequence shown here is derived from an EMBL/GenBank/DDBJ whole genome shotgun (WGS) entry which is preliminary data.</text>
</comment>
<accession>A0AAD9JWZ5</accession>
<dbReference type="PANTHER" id="PTHR21436">
    <property type="entry name" value="COILED-COIL DOMAIN-CONTAINING PROTEIN 142"/>
    <property type="match status" value="1"/>
</dbReference>
<gene>
    <name evidence="3" type="ORF">NP493_1623g00030</name>
</gene>
<sequence>MSHQRPLIRRQPRLQAIGRTEVVDLEEPPEISKEDENIDTPYYFYIEDAELTCNSAEQLFTTLNPGAHPCYKLIAECSYNFVHCQPAVEFGIQYGRLRRLLETRARLQLTQDCASRIAAASKFIAELKKITKREYGIWHRVCQGNDSAVSATNLETLYSICDELRIHMNHWNSIQQRADNRCCVESQGSSLTDELEKVRVQLTHLRDTAIWWIDRLINIGLRVLAHCDVANLREDTLWEVLRGLEDFNLAISTICDKSNHTVIGGPVSHDSVITHTNRRQSNTLTTQLDKISRANSYHNLNIGIKPIPFARVLSVLANERSKYIASIVHKFFTTHERFLEICQCQNVADYSWVDKATKEGDKHPAPSTVETSDYYTSSESSAMLQTGSLVAPDLSQNMSPVIAFSQMEYDFAVGFLQIVCHSTNLLRRPVPRQPSSQSDTEPERMSSTKKKSSTTKHSTDADIHLSSGTSDAERKSVSWSDTKEVTIIQQLVQRYMQLLWQHFGRQVLELFQRPAFDGVTETSDGQLGSIVLCPDTVVMMIVHMVRQTCVKDIFPSLALAPLCSLSKRLHMLTAFAAWDTAFCRAVGHQVTDKCHPTPLVDGTFSTMTAKLLRDSFHPLQSLLTALDETKTERTIHGHNDMSRDTNKDTSWTLLLPAVDRLVATCDTSTTWCENKASQLLRAGALAGFLLVTHSDLQLLGDEMQRSLIACQVVCAPALKGEQQQPQQQQLQQQQVQHQQKCDHLRSKWQELQDFNAKNQTLSGTLMKQFLDDFSEQAGEFFEEVMPQGALWKKKCNNLSVVHSEYIEMAMDTLIDPVVSAVGRLRGAAQVGVISRAVTALCKAWMNCVLRHKIRFSYQGAVQLESDCRFVRSWLQSSLHAEDVRQSVLALDVFVYLCGITHLLKQQPHGDNTDRQTGQKQRHPYCDLSVTAQNTTPPGESECDSSGNSVVDVGMEDMDVIWQSVKTAQTKDGADLPNKEQWLALRVHGGSRNWLKFSSCFP</sequence>
<dbReference type="PANTHER" id="PTHR21436:SF2">
    <property type="entry name" value="COILED-COIL DOMAIN-CONTAINING PROTEIN 142"/>
    <property type="match status" value="1"/>
</dbReference>
<reference evidence="3" key="1">
    <citation type="journal article" date="2023" name="Mol. Biol. Evol.">
        <title>Third-Generation Sequencing Reveals the Adaptive Role of the Epigenome in Three Deep-Sea Polychaetes.</title>
        <authorList>
            <person name="Perez M."/>
            <person name="Aroh O."/>
            <person name="Sun Y."/>
            <person name="Lan Y."/>
            <person name="Juniper S.K."/>
            <person name="Young C.R."/>
            <person name="Angers B."/>
            <person name="Qian P.Y."/>
        </authorList>
    </citation>
    <scope>NUCLEOTIDE SEQUENCE</scope>
    <source>
        <strain evidence="3">R07B-5</strain>
    </source>
</reference>
<dbReference type="Pfam" id="PF14923">
    <property type="entry name" value="CCDC142"/>
    <property type="match status" value="1"/>
</dbReference>
<feature type="domain" description="Coiled-coil protein 142 C-terminal" evidence="2">
    <location>
        <begin position="498"/>
        <end position="911"/>
    </location>
</feature>
<evidence type="ECO:0000313" key="4">
    <source>
        <dbReference type="Proteomes" id="UP001209878"/>
    </source>
</evidence>
<evidence type="ECO:0000313" key="3">
    <source>
        <dbReference type="EMBL" id="KAK2160834.1"/>
    </source>
</evidence>
<keyword evidence="4" id="KW-1185">Reference proteome</keyword>
<dbReference type="InterPro" id="IPR055350">
    <property type="entry name" value="CCDC142_C"/>
</dbReference>
<dbReference type="AlphaFoldDB" id="A0AAD9JWZ5"/>
<dbReference type="InterPro" id="IPR026700">
    <property type="entry name" value="CCDC142"/>
</dbReference>
<feature type="region of interest" description="Disordered" evidence="1">
    <location>
        <begin position="428"/>
        <end position="469"/>
    </location>
</feature>
<protein>
    <recommendedName>
        <fullName evidence="2">Coiled-coil protein 142 C-terminal domain-containing protein</fullName>
    </recommendedName>
</protein>
<dbReference type="EMBL" id="JAODUO010001621">
    <property type="protein sequence ID" value="KAK2160834.1"/>
    <property type="molecule type" value="Genomic_DNA"/>
</dbReference>